<protein>
    <submittedName>
        <fullName evidence="1">Uncharacterized protein</fullName>
    </submittedName>
</protein>
<accession>A0ABR8PLC5</accession>
<dbReference type="EMBL" id="JACSQY010000009">
    <property type="protein sequence ID" value="MBD7908983.1"/>
    <property type="molecule type" value="Genomic_DNA"/>
</dbReference>
<dbReference type="InterPro" id="IPR058705">
    <property type="entry name" value="A_ENA"/>
</dbReference>
<sequence>MDHAKMLNQLQAVAAESLNNPRVTLGEITIVSALLTEFAVTLLLFEEVEKFREFNENDTTPCEKIEFDRALADVLKGVCCIEDAVVKKIRAGIAIDAAEDSAPVVGECCSR</sequence>
<reference evidence="1 2" key="1">
    <citation type="submission" date="2020-08" db="EMBL/GenBank/DDBJ databases">
        <title>A Genomic Blueprint of the Chicken Gut Microbiome.</title>
        <authorList>
            <person name="Gilroy R."/>
            <person name="Ravi A."/>
            <person name="Getino M."/>
            <person name="Pursley I."/>
            <person name="Horton D.L."/>
            <person name="Alikhan N.-F."/>
            <person name="Baker D."/>
            <person name="Gharbi K."/>
            <person name="Hall N."/>
            <person name="Watson M."/>
            <person name="Adriaenssens E.M."/>
            <person name="Foster-Nyarko E."/>
            <person name="Jarju S."/>
            <person name="Secka A."/>
            <person name="Antonio M."/>
            <person name="Oren A."/>
            <person name="Chaudhuri R."/>
            <person name="La Ragione R.M."/>
            <person name="Hildebrand F."/>
            <person name="Pallen M.J."/>
        </authorList>
    </citation>
    <scope>NUCLEOTIDE SEQUENCE [LARGE SCALE GENOMIC DNA]</scope>
    <source>
        <strain evidence="1 2">Sa3CUA8</strain>
    </source>
</reference>
<dbReference type="Pfam" id="PF26595">
    <property type="entry name" value="A_ENA"/>
    <property type="match status" value="1"/>
</dbReference>
<organism evidence="1 2">
    <name type="scientific">Sporosarcina gallistercoris</name>
    <dbReference type="NCBI Taxonomy" id="2762245"/>
    <lineage>
        <taxon>Bacteria</taxon>
        <taxon>Bacillati</taxon>
        <taxon>Bacillota</taxon>
        <taxon>Bacilli</taxon>
        <taxon>Bacillales</taxon>
        <taxon>Caryophanaceae</taxon>
        <taxon>Sporosarcina</taxon>
    </lineage>
</organism>
<evidence type="ECO:0000313" key="1">
    <source>
        <dbReference type="EMBL" id="MBD7908983.1"/>
    </source>
</evidence>
<keyword evidence="2" id="KW-1185">Reference proteome</keyword>
<name>A0ABR8PLC5_9BACL</name>
<gene>
    <name evidence="1" type="ORF">H9659_11675</name>
</gene>
<proteinExistence type="predicted"/>
<dbReference type="RefSeq" id="WP_191690679.1">
    <property type="nucleotide sequence ID" value="NZ_JACSQY010000009.1"/>
</dbReference>
<evidence type="ECO:0000313" key="2">
    <source>
        <dbReference type="Proteomes" id="UP000659496"/>
    </source>
</evidence>
<dbReference type="Proteomes" id="UP000659496">
    <property type="component" value="Unassembled WGS sequence"/>
</dbReference>
<comment type="caution">
    <text evidence="1">The sequence shown here is derived from an EMBL/GenBank/DDBJ whole genome shotgun (WGS) entry which is preliminary data.</text>
</comment>